<evidence type="ECO:0000313" key="16">
    <source>
        <dbReference type="RefSeq" id="XP_010243800.1"/>
    </source>
</evidence>
<evidence type="ECO:0000256" key="2">
    <source>
        <dbReference type="ARBA" id="ARBA00004906"/>
    </source>
</evidence>
<keyword evidence="9" id="KW-0862">Zinc</keyword>
<evidence type="ECO:0000256" key="8">
    <source>
        <dbReference type="ARBA" id="ARBA00022786"/>
    </source>
</evidence>
<dbReference type="GeneID" id="104587777"/>
<evidence type="ECO:0000256" key="6">
    <source>
        <dbReference type="ARBA" id="ARBA00022723"/>
    </source>
</evidence>
<evidence type="ECO:0000259" key="14">
    <source>
        <dbReference type="PROSITE" id="PS51081"/>
    </source>
</evidence>
<gene>
    <name evidence="16" type="primary">LOC104587777</name>
</gene>
<keyword evidence="6" id="KW-0479">Metal-binding</keyword>
<feature type="domain" description="SIAH-type" evidence="14">
    <location>
        <begin position="119"/>
        <end position="177"/>
    </location>
</feature>
<dbReference type="Gene3D" id="3.30.40.10">
    <property type="entry name" value="Zinc/RING finger domain, C3HC4 (zinc finger)"/>
    <property type="match status" value="1"/>
</dbReference>
<evidence type="ECO:0000256" key="11">
    <source>
        <dbReference type="PROSITE-ProRule" id="PRU00455"/>
    </source>
</evidence>
<comment type="similarity">
    <text evidence="3">Belongs to the SINA (Seven in absentia) family.</text>
</comment>
<dbReference type="InterPro" id="IPR044286">
    <property type="entry name" value="SINL_plant"/>
</dbReference>
<evidence type="ECO:0000256" key="3">
    <source>
        <dbReference type="ARBA" id="ARBA00009119"/>
    </source>
</evidence>
<dbReference type="InterPro" id="IPR013010">
    <property type="entry name" value="Znf_SIAH"/>
</dbReference>
<dbReference type="GO" id="GO:0016567">
    <property type="term" value="P:protein ubiquitination"/>
    <property type="evidence" value="ECO:0007669"/>
    <property type="project" value="UniProtKB-UniPathway"/>
</dbReference>
<keyword evidence="5" id="KW-0808">Transferase</keyword>
<evidence type="ECO:0000256" key="10">
    <source>
        <dbReference type="ARBA" id="ARBA00024004"/>
    </source>
</evidence>
<dbReference type="GO" id="GO:0061630">
    <property type="term" value="F:ubiquitin protein ligase activity"/>
    <property type="evidence" value="ECO:0007669"/>
    <property type="project" value="UniProtKB-EC"/>
</dbReference>
<evidence type="ECO:0000256" key="7">
    <source>
        <dbReference type="ARBA" id="ARBA00022771"/>
    </source>
</evidence>
<evidence type="ECO:0000256" key="12">
    <source>
        <dbReference type="SAM" id="MobiDB-lite"/>
    </source>
</evidence>
<dbReference type="Proteomes" id="UP000189703">
    <property type="component" value="Unplaced"/>
</dbReference>
<dbReference type="CDD" id="cd16571">
    <property type="entry name" value="RING-HC_SIAHs"/>
    <property type="match status" value="1"/>
</dbReference>
<dbReference type="PANTHER" id="PTHR46632:SF16">
    <property type="entry name" value="E3 UBIQUITIN-PROTEIN LIGASE SINA-LIKE 10"/>
    <property type="match status" value="1"/>
</dbReference>
<evidence type="ECO:0000256" key="9">
    <source>
        <dbReference type="ARBA" id="ARBA00022833"/>
    </source>
</evidence>
<proteinExistence type="inferred from homology"/>
<dbReference type="InterPro" id="IPR049548">
    <property type="entry name" value="Sina-like_RING"/>
</dbReference>
<dbReference type="InterPro" id="IPR013083">
    <property type="entry name" value="Znf_RING/FYVE/PHD"/>
</dbReference>
<dbReference type="InterPro" id="IPR001841">
    <property type="entry name" value="Znf_RING"/>
</dbReference>
<sequence>MAKFSVGGEEDDGEGPSSPKRRREGGEEDERKVRRCTRYPHRDSVGISKDGPGISVTLIDPEVLDCPICLEPLTPPVFQCNNGHIACSSCSSKLEDKCPSCCRPIQQNRCLAIEKVVESIKVSCQNAPYGCKEMISYVEKHTHEETCIYAPCACPLSDCNFHGSFEQLSLHVSHVHWDSVRCFRYNCPFPVSLDKNRQLLVFQGEEDGVLFILNNKTELIGNALSVTCIGPRSPKEGFLYDLISRREGCSLRLQSFTKCTTGQLEGSIVDFLLIPCNFCGCNGQIKLEVCIWSCREQD</sequence>
<dbReference type="EC" id="2.3.2.27" evidence="4"/>
<organism evidence="15 16">
    <name type="scientific">Nelumbo nucifera</name>
    <name type="common">Sacred lotus</name>
    <dbReference type="NCBI Taxonomy" id="4432"/>
    <lineage>
        <taxon>Eukaryota</taxon>
        <taxon>Viridiplantae</taxon>
        <taxon>Streptophyta</taxon>
        <taxon>Embryophyta</taxon>
        <taxon>Tracheophyta</taxon>
        <taxon>Spermatophyta</taxon>
        <taxon>Magnoliopsida</taxon>
        <taxon>Proteales</taxon>
        <taxon>Nelumbonaceae</taxon>
        <taxon>Nelumbo</taxon>
    </lineage>
</organism>
<dbReference type="eggNOG" id="KOG3002">
    <property type="taxonomic scope" value="Eukaryota"/>
</dbReference>
<comment type="catalytic activity">
    <reaction evidence="1">
        <text>S-ubiquitinyl-[E2 ubiquitin-conjugating enzyme]-L-cysteine + [acceptor protein]-L-lysine = [E2 ubiquitin-conjugating enzyme]-L-cysteine + N(6)-ubiquitinyl-[acceptor protein]-L-lysine.</text>
        <dbReference type="EC" id="2.3.2.27"/>
    </reaction>
</comment>
<dbReference type="SUPFAM" id="SSF57850">
    <property type="entry name" value="RING/U-box"/>
    <property type="match status" value="1"/>
</dbReference>
<dbReference type="AlphaFoldDB" id="A0A1U7Z9K8"/>
<evidence type="ECO:0000259" key="13">
    <source>
        <dbReference type="PROSITE" id="PS50089"/>
    </source>
</evidence>
<dbReference type="UniPathway" id="UPA00143"/>
<dbReference type="OMA" id="AHESKCI"/>
<dbReference type="KEGG" id="nnu:104587777"/>
<evidence type="ECO:0000256" key="4">
    <source>
        <dbReference type="ARBA" id="ARBA00012483"/>
    </source>
</evidence>
<dbReference type="PROSITE" id="PS50089">
    <property type="entry name" value="ZF_RING_2"/>
    <property type="match status" value="1"/>
</dbReference>
<feature type="domain" description="RING-type" evidence="13">
    <location>
        <begin position="66"/>
        <end position="101"/>
    </location>
</feature>
<dbReference type="RefSeq" id="XP_010243800.1">
    <property type="nucleotide sequence ID" value="XM_010245498.1"/>
</dbReference>
<dbReference type="Pfam" id="PF21361">
    <property type="entry name" value="Sina_ZnF"/>
    <property type="match status" value="1"/>
</dbReference>
<dbReference type="GO" id="GO:0008270">
    <property type="term" value="F:zinc ion binding"/>
    <property type="evidence" value="ECO:0007669"/>
    <property type="project" value="UniProtKB-KW"/>
</dbReference>
<dbReference type="STRING" id="4432.A0A1U7Z9K8"/>
<comment type="pathway">
    <text evidence="2">Protein modification; protein ubiquitination.</text>
</comment>
<dbReference type="InParanoid" id="A0A1U7Z9K8"/>
<dbReference type="PROSITE" id="PS51081">
    <property type="entry name" value="ZF_SIAH"/>
    <property type="match status" value="1"/>
</dbReference>
<feature type="region of interest" description="Disordered" evidence="12">
    <location>
        <begin position="1"/>
        <end position="34"/>
    </location>
</feature>
<evidence type="ECO:0000256" key="5">
    <source>
        <dbReference type="ARBA" id="ARBA00022679"/>
    </source>
</evidence>
<evidence type="ECO:0000313" key="15">
    <source>
        <dbReference type="Proteomes" id="UP000189703"/>
    </source>
</evidence>
<reference evidence="16" key="1">
    <citation type="submission" date="2025-08" db="UniProtKB">
        <authorList>
            <consortium name="RefSeq"/>
        </authorList>
    </citation>
    <scope>IDENTIFICATION</scope>
</reference>
<dbReference type="OrthoDB" id="4788989at2759"/>
<dbReference type="Pfam" id="PF21362">
    <property type="entry name" value="Sina_RING"/>
    <property type="match status" value="1"/>
</dbReference>
<keyword evidence="8" id="KW-0833">Ubl conjugation pathway</keyword>
<comment type="function">
    <text evidence="10">E3 ubiquitin-protein ligase that mediates ubiquitination and subsequent proteasomal degradation of target proteins. E3 ubiquitin ligases accept ubiquitin from an E2 ubiquitin-conjugating enzyme in the form of a thioester and then directly transfers the ubiquitin to targeted substrates. It probably triggers the ubiquitin-mediated degradation of different substrates.</text>
</comment>
<accession>A0A1U7Z9K8</accession>
<keyword evidence="7 11" id="KW-0863">Zinc-finger</keyword>
<dbReference type="SUPFAM" id="SSF49599">
    <property type="entry name" value="TRAF domain-like"/>
    <property type="match status" value="1"/>
</dbReference>
<dbReference type="PANTHER" id="PTHR46632">
    <property type="entry name" value="E3 UBIQUITIN-PROTEIN LIGASE SINA-LIKE 4"/>
    <property type="match status" value="1"/>
</dbReference>
<keyword evidence="15" id="KW-1185">Reference proteome</keyword>
<name>A0A1U7Z9K8_NELNU</name>
<dbReference type="FunCoup" id="A0A1U7Z9K8">
    <property type="interactions" value="1140"/>
</dbReference>
<protein>
    <recommendedName>
        <fullName evidence="4">RING-type E3 ubiquitin transferase</fullName>
        <ecNumber evidence="4">2.3.2.27</ecNumber>
    </recommendedName>
</protein>
<evidence type="ECO:0000256" key="1">
    <source>
        <dbReference type="ARBA" id="ARBA00000900"/>
    </source>
</evidence>